<dbReference type="KEGG" id="hazt:108681965"/>
<keyword evidence="1" id="KW-1185">Reference proteome</keyword>
<evidence type="ECO:0000313" key="2">
    <source>
        <dbReference type="RefSeq" id="XP_018026539.1"/>
    </source>
</evidence>
<proteinExistence type="predicted"/>
<dbReference type="AlphaFoldDB" id="A0A8B7PK40"/>
<gene>
    <name evidence="2" type="primary">LOC108681965</name>
</gene>
<reference evidence="2" key="1">
    <citation type="submission" date="2025-08" db="UniProtKB">
        <authorList>
            <consortium name="RefSeq"/>
        </authorList>
    </citation>
    <scope>IDENTIFICATION</scope>
    <source>
        <tissue evidence="2">Whole organism</tissue>
    </source>
</reference>
<protein>
    <submittedName>
        <fullName evidence="2">Uncharacterized protein LOC108681965</fullName>
    </submittedName>
</protein>
<dbReference type="GeneID" id="108681965"/>
<sequence length="312" mass="36474">MSSDMSSEASNPGFVIPVEILIQDRADLWELFRESDIKSWMPKRMKDLCKHWLEVLLPGAADYSDDETKKIIRYDFENFWLTYNDHCEILVDVDACLEYVEEDLHPEFLEMQLFIAEVIMQVDLLPLRMLYSTSGGPRRVREIRRDILKTNLFVIVLCTRNVDSFLDKALSSHTYVFRSDDHPISDQEKEMMLHASWETYTSVLSFMFKILEENCPSLPLETLVRVPDFRKIIMVLIMQHFALAYSVSSPIANIEQHFARTCELLMYELNKIMEHELQVERLNAREPNLALFIIHTIISTIKFSLTASTSSF</sequence>
<name>A0A8B7PK40_HYAAZ</name>
<accession>A0A8B7PK40</accession>
<dbReference type="RefSeq" id="XP_018026539.1">
    <property type="nucleotide sequence ID" value="XM_018171050.2"/>
</dbReference>
<organism evidence="1 2">
    <name type="scientific">Hyalella azteca</name>
    <name type="common">Amphipod</name>
    <dbReference type="NCBI Taxonomy" id="294128"/>
    <lineage>
        <taxon>Eukaryota</taxon>
        <taxon>Metazoa</taxon>
        <taxon>Ecdysozoa</taxon>
        <taxon>Arthropoda</taxon>
        <taxon>Crustacea</taxon>
        <taxon>Multicrustacea</taxon>
        <taxon>Malacostraca</taxon>
        <taxon>Eumalacostraca</taxon>
        <taxon>Peracarida</taxon>
        <taxon>Amphipoda</taxon>
        <taxon>Senticaudata</taxon>
        <taxon>Talitrida</taxon>
        <taxon>Talitroidea</taxon>
        <taxon>Hyalellidae</taxon>
        <taxon>Hyalella</taxon>
    </lineage>
</organism>
<dbReference type="Proteomes" id="UP000694843">
    <property type="component" value="Unplaced"/>
</dbReference>
<evidence type="ECO:0000313" key="1">
    <source>
        <dbReference type="Proteomes" id="UP000694843"/>
    </source>
</evidence>